<gene>
    <name evidence="1" type="ORF">EH31_01245</name>
</gene>
<name>A0A074N088_ERYLO</name>
<comment type="caution">
    <text evidence="1">The sequence shown here is derived from an EMBL/GenBank/DDBJ whole genome shotgun (WGS) entry which is preliminary data.</text>
</comment>
<protein>
    <submittedName>
        <fullName evidence="1">Uncharacterized protein</fullName>
    </submittedName>
</protein>
<dbReference type="STRING" id="1044.EH31_01245"/>
<dbReference type="AlphaFoldDB" id="A0A074N088"/>
<proteinExistence type="predicted"/>
<dbReference type="RefSeq" id="WP_034957604.1">
    <property type="nucleotide sequence ID" value="NZ_JMIW01000001.1"/>
</dbReference>
<evidence type="ECO:0000313" key="2">
    <source>
        <dbReference type="Proteomes" id="UP000027647"/>
    </source>
</evidence>
<sequence length="145" mass="16112">MRSTVILVSLCLALNACSSEPAEVDGERVSEEPFELTPPTEVAASQMKVYINILVDRFDAQTCLDAQVLEYGGKRGDNGHEVHRSYQADLECLDAVEAELLSVGFELDVEQTYVATRDNGWVERVAFERDEDGETGTIKWVEVNP</sequence>
<reference evidence="1 2" key="1">
    <citation type="submission" date="2014-04" db="EMBL/GenBank/DDBJ databases">
        <title>A comprehensive comparison of genomes of Erythrobacter spp. strains.</title>
        <authorList>
            <person name="Zheng Q."/>
        </authorList>
    </citation>
    <scope>NUCLEOTIDE SEQUENCE [LARGE SCALE GENOMIC DNA]</scope>
    <source>
        <strain evidence="1 2">DSM 6997</strain>
    </source>
</reference>
<dbReference type="OrthoDB" id="7411226at2"/>
<keyword evidence="2" id="KW-1185">Reference proteome</keyword>
<dbReference type="Proteomes" id="UP000027647">
    <property type="component" value="Unassembled WGS sequence"/>
</dbReference>
<organism evidence="1 2">
    <name type="scientific">Erythrobacter longus</name>
    <dbReference type="NCBI Taxonomy" id="1044"/>
    <lineage>
        <taxon>Bacteria</taxon>
        <taxon>Pseudomonadati</taxon>
        <taxon>Pseudomonadota</taxon>
        <taxon>Alphaproteobacteria</taxon>
        <taxon>Sphingomonadales</taxon>
        <taxon>Erythrobacteraceae</taxon>
        <taxon>Erythrobacter/Porphyrobacter group</taxon>
        <taxon>Erythrobacter</taxon>
    </lineage>
</organism>
<accession>A0A074N088</accession>
<evidence type="ECO:0000313" key="1">
    <source>
        <dbReference type="EMBL" id="KEO91317.1"/>
    </source>
</evidence>
<dbReference type="EMBL" id="JMIW01000001">
    <property type="protein sequence ID" value="KEO91317.1"/>
    <property type="molecule type" value="Genomic_DNA"/>
</dbReference>